<dbReference type="GeneID" id="41701369"/>
<keyword evidence="1" id="KW-0812">Transmembrane</keyword>
<dbReference type="KEGG" id="vg:41701369"/>
<evidence type="ECO:0000256" key="1">
    <source>
        <dbReference type="SAM" id="Phobius"/>
    </source>
</evidence>
<feature type="transmembrane region" description="Helical" evidence="1">
    <location>
        <begin position="6"/>
        <end position="23"/>
    </location>
</feature>
<protein>
    <submittedName>
        <fullName evidence="2">Uncharacterized protein</fullName>
    </submittedName>
</protein>
<feature type="transmembrane region" description="Helical" evidence="1">
    <location>
        <begin position="226"/>
        <end position="244"/>
    </location>
</feature>
<reference evidence="2" key="1">
    <citation type="journal article" date="2021" name="Virus">
        <title>The discovery, distribution and diversity of DNA viruses associated with Drosophila melanogaster in Europe.</title>
        <authorList>
            <person name="Wallace M.A."/>
            <person name="Coffman K.A."/>
            <person name="Gilbert C."/>
            <person name="Ravindran S."/>
            <person name="Albery G.F."/>
            <person name="Abbott J."/>
            <person name="Argyridou E."/>
            <person name="Bellosta P."/>
            <person name="Betancourt A.J."/>
            <person name="Colinet H."/>
            <person name="Eric K."/>
            <person name="Glaser-Schmitt A."/>
            <person name="Grath S."/>
            <person name="Jelic M."/>
            <person name="Kankare M."/>
            <person name="Kozeretska I."/>
            <person name="Loeschcke V."/>
            <person name="Montchamp-Moreau C."/>
            <person name="Ometto L."/>
            <person name="Onder B.S."/>
            <person name="Orengo D.J."/>
            <person name="Parsch J."/>
            <person name="Pascual M."/>
            <person name="Patenkovic A."/>
            <person name="Puerma E."/>
            <person name="Ritchie M.G."/>
            <person name="Rota-Stabelli O."/>
            <person name="Schou M.F."/>
            <person name="Serga S.V."/>
            <person name="Stamenkovic-Radak M."/>
            <person name="Tanaskovic M."/>
            <person name="Veselinovic M.S."/>
            <person name="Vieira J."/>
            <person name="Vieira C.P."/>
            <person name="Kapun M."/>
            <person name="Flatt T."/>
            <person name="Gonzalez J."/>
            <person name="Staubach F."/>
            <person name="Obbard D.J."/>
        </authorList>
    </citation>
    <scope>NUCLEOTIDE SEQUENCE</scope>
    <source>
        <strain evidence="2">DrosEU28 Tomelloso 2015</strain>
    </source>
</reference>
<keyword evidence="1" id="KW-0472">Membrane</keyword>
<organism evidence="2">
    <name type="scientific">Tomelloso virus</name>
    <dbReference type="NCBI Taxonomy" id="2053981"/>
    <lineage>
        <taxon>Viruses</taxon>
        <taxon>Viruses incertae sedis</taxon>
        <taxon>Naldaviricetes</taxon>
        <taxon>Lefavirales</taxon>
        <taxon>Nudiviridae</taxon>
        <taxon>Alphanudivirus</taxon>
        <taxon>Alphanudivirus alterdromelanogasteris</taxon>
    </lineage>
</organism>
<dbReference type="EMBL" id="KY457233">
    <property type="protein sequence ID" value="ATY70185.1"/>
    <property type="molecule type" value="Genomic_DNA"/>
</dbReference>
<keyword evidence="3" id="KW-1185">Reference proteome</keyword>
<sequence length="633" mass="70368">MDSLLWYALGVILILLIVIAVIVSTQKVIETIDDYYYDVVDSEIISLMANTKLGNFSEVNQRDLVTAVRVLKSVPNNISTYADSLSDMSNLSKNWEDNELESPQFLAYILSLSNFARNDSVEQSFAGYIEWYPNPFVRHNENTAIDIAWSELYRKLSYFVIYYAFLAKYKLSTELYYDSAVELKVNNYLKADIVYDALPKLTASLTDGYFVDEAFEENGLRSNINVPYGIADLSTMAVALFYLMQYKPNKKLKALAGNMFNRLAIAFFGEYTQLRGGGKYITSMRYKADWLLALSYLNQIDKKLSIGNEFIRQVGTLNPTTKNRLAGLPKYSLTAAKSLNKFQYCSLSEGFVLLRNGSNILELASGADFYSITGDTANNSDLLANNSTFTKGYLNYGCDYTSLFVNYNSAPSTAFKLSGQAYNTDPVFPESVTAVPIDSEKTLFYTSHSYPGASIEGYYDSVAGIHTYTVNNSLSNTYYYPFTWVSESPISYQFSTNSISIAVPGNTFTIDSSVAISIHTTVLASKSIYVEISTSKVLPTNAAITFTIARKNNTTTVARVPTLSRYRALDSNLTAIVPHNGDVSGLVFASYENNAIIAYAGSPGLRANTITGLTYKGTSYTMTSKSMRLYTKL</sequence>
<accession>A0A2H4T2N5</accession>
<keyword evidence="1" id="KW-1133">Transmembrane helix</keyword>
<proteinExistence type="predicted"/>
<evidence type="ECO:0000313" key="2">
    <source>
        <dbReference type="EMBL" id="ATY70185.1"/>
    </source>
</evidence>
<name>A0A2H4T2N5_9VIRU</name>
<evidence type="ECO:0000313" key="3">
    <source>
        <dbReference type="Proteomes" id="UP000289333"/>
    </source>
</evidence>
<dbReference type="RefSeq" id="YP_009553440.1">
    <property type="nucleotide sequence ID" value="NC_040789.1"/>
</dbReference>
<dbReference type="Proteomes" id="UP000289333">
    <property type="component" value="Segment"/>
</dbReference>